<dbReference type="AlphaFoldDB" id="A0A7R7WC90"/>
<sequence length="203" mass="22124">MHLHINTLLPPFPSILILFLLNQHFYPLSYTPTPNKPTKMKLFSLATTLTSLIATVSASLPSTYTLVADGGWTVVTDGTHLYIGTGDIKHYPILILKGGSNDTMITGHKQYDTTTGTQHLYVKKGETAPIALTEPNGAAPAGASVTGFDVDEGDYLLLDGVEAWGVEPNEGQIRRIYWLGEEEDNVGDEYKGIGLWVKECRGC</sequence>
<protein>
    <submittedName>
        <fullName evidence="1">Uncharacterized protein</fullName>
    </submittedName>
</protein>
<accession>A0A7R7WC90</accession>
<dbReference type="GeneID" id="64961622"/>
<dbReference type="OrthoDB" id="5430620at2759"/>
<name>A0A7R7WC90_ASPKA</name>
<organism evidence="1 2">
    <name type="scientific">Aspergillus kawachii</name>
    <name type="common">White koji mold</name>
    <name type="synonym">Aspergillus awamori var. kawachi</name>
    <dbReference type="NCBI Taxonomy" id="1069201"/>
    <lineage>
        <taxon>Eukaryota</taxon>
        <taxon>Fungi</taxon>
        <taxon>Dikarya</taxon>
        <taxon>Ascomycota</taxon>
        <taxon>Pezizomycotina</taxon>
        <taxon>Eurotiomycetes</taxon>
        <taxon>Eurotiomycetidae</taxon>
        <taxon>Eurotiales</taxon>
        <taxon>Aspergillaceae</taxon>
        <taxon>Aspergillus</taxon>
        <taxon>Aspergillus subgen. Circumdati</taxon>
    </lineage>
</organism>
<dbReference type="RefSeq" id="XP_041544063.1">
    <property type="nucleotide sequence ID" value="XM_041690483.1"/>
</dbReference>
<gene>
    <name evidence="1" type="ORF">AKAW2_50642A</name>
</gene>
<dbReference type="KEGG" id="aluc:AKAW2_50642A"/>
<evidence type="ECO:0000313" key="1">
    <source>
        <dbReference type="EMBL" id="BCS00301.1"/>
    </source>
</evidence>
<dbReference type="EMBL" id="AP024429">
    <property type="protein sequence ID" value="BCS00301.1"/>
    <property type="molecule type" value="Genomic_DNA"/>
</dbReference>
<dbReference type="Proteomes" id="UP000661280">
    <property type="component" value="Chromosome 5"/>
</dbReference>
<evidence type="ECO:0000313" key="2">
    <source>
        <dbReference type="Proteomes" id="UP000661280"/>
    </source>
</evidence>
<reference evidence="1" key="1">
    <citation type="submission" date="2021-01" db="EMBL/GenBank/DDBJ databases">
        <authorList>
            <consortium name="Aspergillus luchuensis mut. kawachii IFO 4304 genome sequencing consortium"/>
            <person name="Kazuki M."/>
            <person name="Futagami T."/>
        </authorList>
    </citation>
    <scope>NUCLEOTIDE SEQUENCE</scope>
    <source>
        <strain evidence="1">IFO 4308</strain>
    </source>
</reference>
<reference evidence="1" key="2">
    <citation type="submission" date="2021-02" db="EMBL/GenBank/DDBJ databases">
        <title>Aspergillus luchuensis mut. kawachii IFO 4304 genome sequence.</title>
        <authorList>
            <person name="Mori K."/>
            <person name="Kadooka C."/>
            <person name="Goto M."/>
            <person name="Futagami T."/>
        </authorList>
    </citation>
    <scope>NUCLEOTIDE SEQUENCE</scope>
    <source>
        <strain evidence="1">IFO 4308</strain>
    </source>
</reference>
<proteinExistence type="predicted"/>
<keyword evidence="2" id="KW-1185">Reference proteome</keyword>